<keyword evidence="2" id="KW-1185">Reference proteome</keyword>
<name>A0ACC2PYG3_9HYME</name>
<reference evidence="1" key="1">
    <citation type="submission" date="2023-04" db="EMBL/GenBank/DDBJ databases">
        <title>A chromosome-level genome assembly of the parasitoid wasp Eretmocerus hayati.</title>
        <authorList>
            <person name="Zhong Y."/>
            <person name="Liu S."/>
            <person name="Liu Y."/>
        </authorList>
    </citation>
    <scope>NUCLEOTIDE SEQUENCE</scope>
    <source>
        <strain evidence="1">ZJU_SS_LIU_2023</strain>
    </source>
</reference>
<comment type="caution">
    <text evidence="1">The sequence shown here is derived from an EMBL/GenBank/DDBJ whole genome shotgun (WGS) entry which is preliminary data.</text>
</comment>
<gene>
    <name evidence="1" type="ORF">QAD02_023968</name>
</gene>
<evidence type="ECO:0000313" key="1">
    <source>
        <dbReference type="EMBL" id="KAJ8688173.1"/>
    </source>
</evidence>
<sequence length="314" mass="35790">MGGQQNDSEAYECSLSSDAATVAKQELREDEATREHALEQMRDWIAKHPRIKRCRTDALFLLRFLRTKKFSVPLAQDMLERYLSIRQLYPEWFQRLDIADSDIEAIVDAGYLVPLPNRDKHGRKVILSCAGRFDPYKFTSAHMVRVHSLVVETLMDDEESQVHGYTHLNDESGLTMGHLSSWSISDIRNMLSCIQNSTPMRHKETHLVNVPGCATKIIEFTIGLLNEKLRSRVILHKSLDDLQRAIDPKILPKEYGGEIPLADMIAEFKKTLWAKRDEIKALDDMYIEITPKDTCSASEGLGGLSGSFRKLEVD</sequence>
<dbReference type="Proteomes" id="UP001239111">
    <property type="component" value="Chromosome 1"/>
</dbReference>
<proteinExistence type="predicted"/>
<protein>
    <submittedName>
        <fullName evidence="1">Uncharacterized protein</fullName>
    </submittedName>
</protein>
<evidence type="ECO:0000313" key="2">
    <source>
        <dbReference type="Proteomes" id="UP001239111"/>
    </source>
</evidence>
<dbReference type="EMBL" id="CM056741">
    <property type="protein sequence ID" value="KAJ8688173.1"/>
    <property type="molecule type" value="Genomic_DNA"/>
</dbReference>
<accession>A0ACC2PYG3</accession>
<organism evidence="1 2">
    <name type="scientific">Eretmocerus hayati</name>
    <dbReference type="NCBI Taxonomy" id="131215"/>
    <lineage>
        <taxon>Eukaryota</taxon>
        <taxon>Metazoa</taxon>
        <taxon>Ecdysozoa</taxon>
        <taxon>Arthropoda</taxon>
        <taxon>Hexapoda</taxon>
        <taxon>Insecta</taxon>
        <taxon>Pterygota</taxon>
        <taxon>Neoptera</taxon>
        <taxon>Endopterygota</taxon>
        <taxon>Hymenoptera</taxon>
        <taxon>Apocrita</taxon>
        <taxon>Proctotrupomorpha</taxon>
        <taxon>Chalcidoidea</taxon>
        <taxon>Aphelinidae</taxon>
        <taxon>Aphelininae</taxon>
        <taxon>Eretmocerus</taxon>
    </lineage>
</organism>